<evidence type="ECO:0000313" key="1">
    <source>
        <dbReference type="EMBL" id="TGO54395.1"/>
    </source>
</evidence>
<dbReference type="AlphaFoldDB" id="A0A4Z1HZ81"/>
<evidence type="ECO:0000313" key="2">
    <source>
        <dbReference type="Proteomes" id="UP000297452"/>
    </source>
</evidence>
<protein>
    <submittedName>
        <fullName evidence="1">Uncharacterized protein</fullName>
    </submittedName>
</protein>
<dbReference type="EMBL" id="PQXJ01000269">
    <property type="protein sequence ID" value="TGO54395.1"/>
    <property type="molecule type" value="Genomic_DNA"/>
</dbReference>
<proteinExistence type="predicted"/>
<reference evidence="1 2" key="1">
    <citation type="submission" date="2017-12" db="EMBL/GenBank/DDBJ databases">
        <title>Comparative genomics of Botrytis spp.</title>
        <authorList>
            <person name="Valero-Jimenez C.A."/>
            <person name="Tapia P."/>
            <person name="Veloso J."/>
            <person name="Silva-Moreno E."/>
            <person name="Staats M."/>
            <person name="Valdes J.H."/>
            <person name="Van Kan J.A.L."/>
        </authorList>
    </citation>
    <scope>NUCLEOTIDE SEQUENCE [LARGE SCALE GENOMIC DNA]</scope>
    <source>
        <strain evidence="1 2">MUCL2120</strain>
    </source>
</reference>
<comment type="caution">
    <text evidence="1">The sequence shown here is derived from an EMBL/GenBank/DDBJ whole genome shotgun (WGS) entry which is preliminary data.</text>
</comment>
<keyword evidence="2" id="KW-1185">Reference proteome</keyword>
<name>A0A4Z1HZ81_9HELO</name>
<accession>A0A4Z1HZ81</accession>
<gene>
    <name evidence="1" type="ORF">BOTNAR_0269g00070</name>
</gene>
<sequence>MEGAKGQSSKFRKALDRLPSVVRDAVDSNSINTETTKTEIQYGKFTSIHLMNTDQNDGNIEASNTASQLAPLFLPAEL</sequence>
<dbReference type="Proteomes" id="UP000297452">
    <property type="component" value="Unassembled WGS sequence"/>
</dbReference>
<organism evidence="1 2">
    <name type="scientific">Botryotinia narcissicola</name>
    <dbReference type="NCBI Taxonomy" id="278944"/>
    <lineage>
        <taxon>Eukaryota</taxon>
        <taxon>Fungi</taxon>
        <taxon>Dikarya</taxon>
        <taxon>Ascomycota</taxon>
        <taxon>Pezizomycotina</taxon>
        <taxon>Leotiomycetes</taxon>
        <taxon>Helotiales</taxon>
        <taxon>Sclerotiniaceae</taxon>
        <taxon>Botryotinia</taxon>
    </lineage>
</organism>